<dbReference type="AlphaFoldDB" id="A0A6A7YXY9"/>
<dbReference type="Pfam" id="PF26115">
    <property type="entry name" value="PDDEXK_GAPS4"/>
    <property type="match status" value="1"/>
</dbReference>
<comment type="caution">
    <text evidence="2">The sequence shown here is derived from an EMBL/GenBank/DDBJ whole genome shotgun (WGS) entry which is preliminary data.</text>
</comment>
<name>A0A6A7YXY9_9PSED</name>
<evidence type="ECO:0000313" key="2">
    <source>
        <dbReference type="EMBL" id="MQT81852.1"/>
    </source>
</evidence>
<reference evidence="2" key="1">
    <citation type="submission" date="2019-10" db="EMBL/GenBank/DDBJ databases">
        <title>Evaluation of single-gene subtyping targets for Pseudomonas.</title>
        <authorList>
            <person name="Reichler S.J."/>
            <person name="Orsi R.H."/>
            <person name="Wiedmann M."/>
            <person name="Martin N.H."/>
            <person name="Murphy S.I."/>
        </authorList>
    </citation>
    <scope>NUCLEOTIDE SEQUENCE</scope>
    <source>
        <strain evidence="2">FSL R10-2339</strain>
    </source>
</reference>
<feature type="domain" description="GAPS4 PD-(D/E)XK nuclease" evidence="1">
    <location>
        <begin position="6"/>
        <end position="138"/>
    </location>
</feature>
<protein>
    <recommendedName>
        <fullName evidence="1">GAPS4 PD-(D/E)XK nuclease domain-containing protein</fullName>
    </recommendedName>
</protein>
<dbReference type="RefSeq" id="WP_194286557.1">
    <property type="nucleotide sequence ID" value="NZ_WIWC01000034.1"/>
</dbReference>
<evidence type="ECO:0000259" key="1">
    <source>
        <dbReference type="Pfam" id="PF26115"/>
    </source>
</evidence>
<dbReference type="EMBL" id="WIWC01000034">
    <property type="protein sequence ID" value="MQT81852.1"/>
    <property type="molecule type" value="Genomic_DNA"/>
</dbReference>
<dbReference type="InterPro" id="IPR058873">
    <property type="entry name" value="PDDEXK_GAPS4"/>
</dbReference>
<organism evidence="2">
    <name type="scientific">Pseudomonas helleri</name>
    <dbReference type="NCBI Taxonomy" id="1608996"/>
    <lineage>
        <taxon>Bacteria</taxon>
        <taxon>Pseudomonadati</taxon>
        <taxon>Pseudomonadota</taxon>
        <taxon>Gammaproteobacteria</taxon>
        <taxon>Pseudomonadales</taxon>
        <taxon>Pseudomonadaceae</taxon>
        <taxon>Pseudomonas</taxon>
    </lineage>
</organism>
<sequence length="328" mass="37244">MAENDNIARQAEILASELFAEFFWDRIGPTNHDWPCEATEEHGVSTHPCDVVYYYDEPYSAKRTYVHCDLKSYAKGSIKSPAIKSALISLGKQTACADKSPIWQDKHAHDDVTYTICGLLFVYNHDGEYDADFNTTLTFVANESLHLPKGKKLFVLGPKEIFWLDNVSKEIQRMRGKRNPELPGPEHCSFYHPQLVRKANLQVKKAKGATLETLTSPMIILEARDPKGKAERKIVVFYSRKGETTQEFTYLIDILRKYELLDERTLVTIKTLNPDPNSSPTFQKSQQQYIEGLAGSSTDLGGYVLSIRYEPITEIKSTYSSIDLGTWT</sequence>
<gene>
    <name evidence="2" type="ORF">GHN86_17560</name>
</gene>
<proteinExistence type="predicted"/>
<accession>A0A6A7YXY9</accession>